<dbReference type="Pfam" id="PF00090">
    <property type="entry name" value="TSP_1"/>
    <property type="match status" value="6"/>
</dbReference>
<dbReference type="AlphaFoldDB" id="A0A8W8NDA7"/>
<dbReference type="EnsemblMetazoa" id="G5314.2">
    <property type="protein sequence ID" value="G5314.2:cds"/>
    <property type="gene ID" value="G5314"/>
</dbReference>
<dbReference type="PANTHER" id="PTHR22906:SF21">
    <property type="entry name" value="SEMA DOMAIN-CONTAINING PROTEIN"/>
    <property type="match status" value="1"/>
</dbReference>
<accession>A0A8W8NDA7</accession>
<organism evidence="7 8">
    <name type="scientific">Magallana gigas</name>
    <name type="common">Pacific oyster</name>
    <name type="synonym">Crassostrea gigas</name>
    <dbReference type="NCBI Taxonomy" id="29159"/>
    <lineage>
        <taxon>Eukaryota</taxon>
        <taxon>Metazoa</taxon>
        <taxon>Spiralia</taxon>
        <taxon>Lophotrochozoa</taxon>
        <taxon>Mollusca</taxon>
        <taxon>Bivalvia</taxon>
        <taxon>Autobranchia</taxon>
        <taxon>Pteriomorphia</taxon>
        <taxon>Ostreida</taxon>
        <taxon>Ostreoidea</taxon>
        <taxon>Ostreidae</taxon>
        <taxon>Magallana</taxon>
    </lineage>
</organism>
<evidence type="ECO:0000256" key="1">
    <source>
        <dbReference type="ARBA" id="ARBA00022729"/>
    </source>
</evidence>
<dbReference type="FunFam" id="2.20.100.10:FF:000001">
    <property type="entry name" value="semaphorin-5A isoform X1"/>
    <property type="match status" value="4"/>
</dbReference>
<evidence type="ECO:0000256" key="2">
    <source>
        <dbReference type="ARBA" id="ARBA00022737"/>
    </source>
</evidence>
<keyword evidence="3" id="KW-1015">Disulfide bond</keyword>
<dbReference type="Proteomes" id="UP000005408">
    <property type="component" value="Unassembled WGS sequence"/>
</dbReference>
<proteinExistence type="predicted"/>
<name>A0A8W8NDA7_MAGGI</name>
<dbReference type="PROSITE" id="PS50092">
    <property type="entry name" value="TSP1"/>
    <property type="match status" value="7"/>
</dbReference>
<dbReference type="InterPro" id="IPR052065">
    <property type="entry name" value="Compl_asym_regulator"/>
</dbReference>
<evidence type="ECO:0000256" key="5">
    <source>
        <dbReference type="SAM" id="SignalP"/>
    </source>
</evidence>
<dbReference type="InterPro" id="IPR044004">
    <property type="entry name" value="TSP1_spondin_dom"/>
</dbReference>
<sequence>MNLCTFVISVLLETGIISVAFGSLCSSDADCQHHYHAPPDGEVYCHNIYSHIGRCQIRTIDGYFENWGAWSTCSQTCNHGVKTRSRVCVPPNHGGQPCSGSRNEIAPCIKRQCPVNGWFEDWSTLSPCSVTCGDGHKTRTRTCHQPLHGGLPCHGKGTQTMTCTAPPCPVDGYFKAWGDWSACSQTCGPGFKTRTRACVPPLHGGAPCGLNNMEKAPCLQKHCPVDGALSAWQHWSHCSATCEGQRKRTRTCVPPQYGGAPCRGNTVDTQACGSTHCPVDGKLTAWTPWSPCSTTCEGIKKRTRVCHPPKYGGAACRGSTVETMACGALHCPVDGHLNDWGSWGQCSATCGGLKKRTRTCSPPLFGGAPCTGQTTQTAKCGTEHCPVDGVLSAWGNWSPCSVTCGSGSRVRSRACIPPQYGGHNCTGSLFEMNNCGQIPCPTQHPTSTHSSLISKSNTTNVGVNCPSCNENLQCTWNTACHVTENCMVRSIPGFSFTTHCILKDDCAVMKMLAKSHGEIFCCADVACLQTILGI</sequence>
<evidence type="ECO:0000313" key="7">
    <source>
        <dbReference type="EnsemblMetazoa" id="G5314.2:cds"/>
    </source>
</evidence>
<protein>
    <recommendedName>
        <fullName evidence="6">Spondin-like TSP1 domain-containing protein</fullName>
    </recommendedName>
</protein>
<feature type="signal peptide" evidence="5">
    <location>
        <begin position="1"/>
        <end position="22"/>
    </location>
</feature>
<evidence type="ECO:0000313" key="8">
    <source>
        <dbReference type="Proteomes" id="UP000005408"/>
    </source>
</evidence>
<feature type="domain" description="Spondin-like TSP1" evidence="6">
    <location>
        <begin position="175"/>
        <end position="223"/>
    </location>
</feature>
<evidence type="ECO:0000256" key="4">
    <source>
        <dbReference type="ARBA" id="ARBA00023180"/>
    </source>
</evidence>
<keyword evidence="2" id="KW-0677">Repeat</keyword>
<feature type="chain" id="PRO_5036453646" description="Spondin-like TSP1 domain-containing protein" evidence="5">
    <location>
        <begin position="23"/>
        <end position="534"/>
    </location>
</feature>
<evidence type="ECO:0000256" key="3">
    <source>
        <dbReference type="ARBA" id="ARBA00023157"/>
    </source>
</evidence>
<dbReference type="SUPFAM" id="SSF82895">
    <property type="entry name" value="TSP-1 type 1 repeat"/>
    <property type="match status" value="7"/>
</dbReference>
<dbReference type="PANTHER" id="PTHR22906">
    <property type="entry name" value="PROPERDIN"/>
    <property type="match status" value="1"/>
</dbReference>
<keyword evidence="1 5" id="KW-0732">Signal</keyword>
<dbReference type="InterPro" id="IPR036383">
    <property type="entry name" value="TSP1_rpt_sf"/>
</dbReference>
<dbReference type="InterPro" id="IPR000884">
    <property type="entry name" value="TSP1_rpt"/>
</dbReference>
<evidence type="ECO:0000259" key="6">
    <source>
        <dbReference type="Pfam" id="PF19028"/>
    </source>
</evidence>
<keyword evidence="8" id="KW-1185">Reference proteome</keyword>
<reference evidence="7" key="1">
    <citation type="submission" date="2022-08" db="UniProtKB">
        <authorList>
            <consortium name="EnsemblMetazoa"/>
        </authorList>
    </citation>
    <scope>IDENTIFICATION</scope>
    <source>
        <strain evidence="7">05x7-T-G4-1.051#20</strain>
    </source>
</reference>
<dbReference type="SMART" id="SM00209">
    <property type="entry name" value="TSP1"/>
    <property type="match status" value="7"/>
</dbReference>
<keyword evidence="4" id="KW-0325">Glycoprotein</keyword>
<dbReference type="Pfam" id="PF19028">
    <property type="entry name" value="TSP1_spondin"/>
    <property type="match status" value="1"/>
</dbReference>
<dbReference type="Gene3D" id="2.20.100.10">
    <property type="entry name" value="Thrombospondin type-1 (TSP1) repeat"/>
    <property type="match status" value="7"/>
</dbReference>